<protein>
    <recommendedName>
        <fullName evidence="4">Transmembrane protein</fullName>
    </recommendedName>
</protein>
<accession>A0BCU3</accession>
<dbReference type="HOGENOM" id="CLU_1036071_0_0_1"/>
<evidence type="ECO:0000256" key="1">
    <source>
        <dbReference type="SAM" id="Phobius"/>
    </source>
</evidence>
<dbReference type="InParanoid" id="A0BCU3"/>
<feature type="transmembrane region" description="Helical" evidence="1">
    <location>
        <begin position="76"/>
        <end position="96"/>
    </location>
</feature>
<dbReference type="EMBL" id="CT867986">
    <property type="protein sequence ID" value="CAK56360.1"/>
    <property type="molecule type" value="Genomic_DNA"/>
</dbReference>
<evidence type="ECO:0000313" key="3">
    <source>
        <dbReference type="Proteomes" id="UP000000600"/>
    </source>
</evidence>
<dbReference type="Proteomes" id="UP000000600">
    <property type="component" value="Unassembled WGS sequence"/>
</dbReference>
<keyword evidence="1" id="KW-0812">Transmembrane</keyword>
<name>A0BCU3_PARTE</name>
<dbReference type="AlphaFoldDB" id="A0BCU3"/>
<keyword evidence="1" id="KW-0472">Membrane</keyword>
<gene>
    <name evidence="2" type="ORF">GSPATT00004454001</name>
</gene>
<dbReference type="RefSeq" id="XP_001423758.1">
    <property type="nucleotide sequence ID" value="XM_001423721.1"/>
</dbReference>
<reference evidence="2 3" key="1">
    <citation type="journal article" date="2006" name="Nature">
        <title>Global trends of whole-genome duplications revealed by the ciliate Paramecium tetraurelia.</title>
        <authorList>
            <consortium name="Genoscope"/>
            <person name="Aury J.-M."/>
            <person name="Jaillon O."/>
            <person name="Duret L."/>
            <person name="Noel B."/>
            <person name="Jubin C."/>
            <person name="Porcel B.M."/>
            <person name="Segurens B."/>
            <person name="Daubin V."/>
            <person name="Anthouard V."/>
            <person name="Aiach N."/>
            <person name="Arnaiz O."/>
            <person name="Billaut A."/>
            <person name="Beisson J."/>
            <person name="Blanc I."/>
            <person name="Bouhouche K."/>
            <person name="Camara F."/>
            <person name="Duharcourt S."/>
            <person name="Guigo R."/>
            <person name="Gogendeau D."/>
            <person name="Katinka M."/>
            <person name="Keller A.-M."/>
            <person name="Kissmehl R."/>
            <person name="Klotz C."/>
            <person name="Koll F."/>
            <person name="Le Moue A."/>
            <person name="Lepere C."/>
            <person name="Malinsky S."/>
            <person name="Nowacki M."/>
            <person name="Nowak J.K."/>
            <person name="Plattner H."/>
            <person name="Poulain J."/>
            <person name="Ruiz F."/>
            <person name="Serrano V."/>
            <person name="Zagulski M."/>
            <person name="Dessen P."/>
            <person name="Betermier M."/>
            <person name="Weissenbach J."/>
            <person name="Scarpelli C."/>
            <person name="Schachter V."/>
            <person name="Sperling L."/>
            <person name="Meyer E."/>
            <person name="Cohen J."/>
            <person name="Wincker P."/>
        </authorList>
    </citation>
    <scope>NUCLEOTIDE SEQUENCE [LARGE SCALE GENOMIC DNA]</scope>
    <source>
        <strain evidence="2 3">Stock d4-2</strain>
    </source>
</reference>
<dbReference type="OrthoDB" id="283515at2759"/>
<evidence type="ECO:0000313" key="2">
    <source>
        <dbReference type="EMBL" id="CAK56360.1"/>
    </source>
</evidence>
<dbReference type="GeneID" id="5009542"/>
<keyword evidence="3" id="KW-1185">Reference proteome</keyword>
<sequence>MEGNDEINTKRKRENYQDEILDNFKINQQKKKQIREKDYQENDEEIITNINLYIRRIAEQQNVYTNIKIKEMEDLLIFQVLTTVYLSLFYIINMIFRTQTKFMRASQQRKWAKIQFQYNKLILKQHLYQMTSKVKMQLYYIELLIFTAQNIFLDVQFSQLNIPNFINFLIIKMKFEEIIRKYVSPIKRFDHVLPNNYSAQDIYNYYEELVIHLVKQAKFNEIESFTKIRFTRKFAEVAQTQDQMDWLNDRAKEISNVAMSLFKLRFPQL</sequence>
<dbReference type="KEGG" id="ptm:GSPATT00004454001"/>
<evidence type="ECO:0008006" key="4">
    <source>
        <dbReference type="Google" id="ProtNLM"/>
    </source>
</evidence>
<proteinExistence type="predicted"/>
<keyword evidence="1" id="KW-1133">Transmembrane helix</keyword>
<organism evidence="2 3">
    <name type="scientific">Paramecium tetraurelia</name>
    <dbReference type="NCBI Taxonomy" id="5888"/>
    <lineage>
        <taxon>Eukaryota</taxon>
        <taxon>Sar</taxon>
        <taxon>Alveolata</taxon>
        <taxon>Ciliophora</taxon>
        <taxon>Intramacronucleata</taxon>
        <taxon>Oligohymenophorea</taxon>
        <taxon>Peniculida</taxon>
        <taxon>Parameciidae</taxon>
        <taxon>Paramecium</taxon>
    </lineage>
</organism>